<dbReference type="CDD" id="cd06170">
    <property type="entry name" value="LuxR_C_like"/>
    <property type="match status" value="1"/>
</dbReference>
<accession>A0A1D7VQJ4</accession>
<dbReference type="InterPro" id="IPR036388">
    <property type="entry name" value="WH-like_DNA-bd_sf"/>
</dbReference>
<evidence type="ECO:0000256" key="2">
    <source>
        <dbReference type="ARBA" id="ARBA00022840"/>
    </source>
</evidence>
<dbReference type="GO" id="GO:0006355">
    <property type="term" value="P:regulation of DNA-templated transcription"/>
    <property type="evidence" value="ECO:0007669"/>
    <property type="project" value="InterPro"/>
</dbReference>
<dbReference type="RefSeq" id="WP_069571149.1">
    <property type="nucleotide sequence ID" value="NZ_CP017157.1"/>
</dbReference>
<dbReference type="InterPro" id="IPR016032">
    <property type="entry name" value="Sig_transdc_resp-reg_C-effctor"/>
</dbReference>
<dbReference type="OrthoDB" id="7053960at2"/>
<dbReference type="InterPro" id="IPR011990">
    <property type="entry name" value="TPR-like_helical_dom_sf"/>
</dbReference>
<dbReference type="SUPFAM" id="SSF52540">
    <property type="entry name" value="P-loop containing nucleoside triphosphate hydrolases"/>
    <property type="match status" value="1"/>
</dbReference>
<dbReference type="AlphaFoldDB" id="A0A1D7VQJ4"/>
<dbReference type="PROSITE" id="PS50043">
    <property type="entry name" value="HTH_LUXR_2"/>
    <property type="match status" value="1"/>
</dbReference>
<dbReference type="GO" id="GO:0005737">
    <property type="term" value="C:cytoplasm"/>
    <property type="evidence" value="ECO:0007669"/>
    <property type="project" value="TreeGrafter"/>
</dbReference>
<name>A0A1D7VQJ4_9ACTN</name>
<dbReference type="Pfam" id="PF13191">
    <property type="entry name" value="AAA_16"/>
    <property type="match status" value="1"/>
</dbReference>
<dbReference type="Pfam" id="PF00196">
    <property type="entry name" value="GerE"/>
    <property type="match status" value="1"/>
</dbReference>
<dbReference type="GO" id="GO:0003677">
    <property type="term" value="F:DNA binding"/>
    <property type="evidence" value="ECO:0007669"/>
    <property type="project" value="InterPro"/>
</dbReference>
<keyword evidence="2" id="KW-0067">ATP-binding</keyword>
<evidence type="ECO:0000259" key="3">
    <source>
        <dbReference type="PROSITE" id="PS50043"/>
    </source>
</evidence>
<dbReference type="PANTHER" id="PTHR16305">
    <property type="entry name" value="TESTICULAR SOLUBLE ADENYLYL CYCLASE"/>
    <property type="match status" value="1"/>
</dbReference>
<dbReference type="GO" id="GO:0004016">
    <property type="term" value="F:adenylate cyclase activity"/>
    <property type="evidence" value="ECO:0007669"/>
    <property type="project" value="TreeGrafter"/>
</dbReference>
<dbReference type="Proteomes" id="UP000094094">
    <property type="component" value="Chromosome"/>
</dbReference>
<dbReference type="SUPFAM" id="SSF46894">
    <property type="entry name" value="C-terminal effector domain of the bipartite response regulators"/>
    <property type="match status" value="1"/>
</dbReference>
<dbReference type="EMBL" id="CP017157">
    <property type="protein sequence ID" value="AOP49032.1"/>
    <property type="molecule type" value="Genomic_DNA"/>
</dbReference>
<evidence type="ECO:0000313" key="5">
    <source>
        <dbReference type="Proteomes" id="UP000094094"/>
    </source>
</evidence>
<dbReference type="Gene3D" id="3.40.50.300">
    <property type="entry name" value="P-loop containing nucleotide triphosphate hydrolases"/>
    <property type="match status" value="1"/>
</dbReference>
<dbReference type="InterPro" id="IPR041664">
    <property type="entry name" value="AAA_16"/>
</dbReference>
<dbReference type="PRINTS" id="PR00038">
    <property type="entry name" value="HTHLUXR"/>
</dbReference>
<dbReference type="GO" id="GO:0005524">
    <property type="term" value="F:ATP binding"/>
    <property type="evidence" value="ECO:0007669"/>
    <property type="project" value="UniProtKB-KW"/>
</dbReference>
<feature type="domain" description="HTH luxR-type" evidence="3">
    <location>
        <begin position="851"/>
        <end position="915"/>
    </location>
</feature>
<dbReference type="SMART" id="SM00421">
    <property type="entry name" value="HTH_LUXR"/>
    <property type="match status" value="1"/>
</dbReference>
<evidence type="ECO:0000313" key="4">
    <source>
        <dbReference type="EMBL" id="AOP49032.1"/>
    </source>
</evidence>
<organism evidence="4 5">
    <name type="scientific">Streptomyces lydicus</name>
    <dbReference type="NCBI Taxonomy" id="47763"/>
    <lineage>
        <taxon>Bacteria</taxon>
        <taxon>Bacillati</taxon>
        <taxon>Actinomycetota</taxon>
        <taxon>Actinomycetes</taxon>
        <taxon>Kitasatosporales</taxon>
        <taxon>Streptomycetaceae</taxon>
        <taxon>Streptomyces</taxon>
    </lineage>
</organism>
<evidence type="ECO:0000256" key="1">
    <source>
        <dbReference type="ARBA" id="ARBA00022741"/>
    </source>
</evidence>
<dbReference type="KEGG" id="slc:SL103_24765"/>
<dbReference type="InterPro" id="IPR027417">
    <property type="entry name" value="P-loop_NTPase"/>
</dbReference>
<protein>
    <recommendedName>
        <fullName evidence="3">HTH luxR-type domain-containing protein</fullName>
    </recommendedName>
</protein>
<keyword evidence="5" id="KW-1185">Reference proteome</keyword>
<sequence length="915" mass="97173">MSGSKLFGRDEELATVDAVVDGLPERGSALLIQGAPGIGKSALLDHAVTRARNSGFTVLKASGVQAETHLPFAGLHQLTHTMTDRVSRLPPVQADALLGAFGMAEPSFDAAAPQFFMIALATLSLLGEASAEAPVLLVVDDSQWLDRPTLDVLGFLARRVGAEPLGLLLAGQEGRTAWPGAPDLPELHLKPLQPTAADALLDARNPGLAPAVRRLVADMSAGNPLALIELPITLRAGGVAAESAVSPALPLTTRLERAFASRLADLPSDARQVLLLTAADDDGALPEVLTAASALAGTEISARSLEPAIAAGLVSVDGFRIGFSHPLVRSAVLGSATLADRLAAHGALAHTLHGQPDRQAWHRAAAIGRPDEAVARQLDQVARRASGRGAAAVALTALERATALSEVPSGRVARLLGAAELGLELGRTDRAASLLHQADQLELGVLERARLLQLREGLGLDIDTSTPRLHLLITTAERAAEAGDPELALRLLRSAARRCWWSDPGRELREHVVAAAERLPVSELHPDLVYTLAAATPVERAATVLDRLERLERQGGYDIQAAATLGTAATMANAYDRATGFLRHAAAGLRGQGRLGLLAQTLVSLALSAVHTVDWETGVPAAAEAMRLAEENAQPRWLTGARIAKAQFAALHGDLETALAVIGEAEGRGLSVAHPSNLAFIQITRGLIGLAAGDHAEAFHCVWRVFDPVDPAYHPFLQTIAIAELAEAATGDDQRAMAKAALHRLVTSTGAGEAQLTRINLGFAQALLADDAHAEEHFRSAFDLDMSRAPFARARLMLAHGAWLRRRRRVMEARTPLRIARESFASLGVEPWRERACQELRSAGEGSKRQSRSDWDLLTPQELQIAQLAADGLSNKEIGQQLYLSPRTVGAHLYRIFPKLGITSRGQLRDKLGMN</sequence>
<proteinExistence type="predicted"/>
<dbReference type="PANTHER" id="PTHR16305:SF35">
    <property type="entry name" value="TRANSCRIPTIONAL ACTIVATOR DOMAIN"/>
    <property type="match status" value="1"/>
</dbReference>
<dbReference type="SUPFAM" id="SSF48452">
    <property type="entry name" value="TPR-like"/>
    <property type="match status" value="1"/>
</dbReference>
<dbReference type="InterPro" id="IPR000792">
    <property type="entry name" value="Tscrpt_reg_LuxR_C"/>
</dbReference>
<keyword evidence="1" id="KW-0547">Nucleotide-binding</keyword>
<reference evidence="4 5" key="1">
    <citation type="submission" date="2016-09" db="EMBL/GenBank/DDBJ databases">
        <title>Complete genome sequencing of Streptomyces lydicus 103 and metabolic pathways analysis of antibiotic biosynthesis.</title>
        <authorList>
            <person name="Jia N."/>
            <person name="Ding M.-Z."/>
            <person name="Gao F."/>
            <person name="Yuan Y.-J."/>
        </authorList>
    </citation>
    <scope>NUCLEOTIDE SEQUENCE [LARGE SCALE GENOMIC DNA]</scope>
    <source>
        <strain evidence="4 5">103</strain>
    </source>
</reference>
<dbReference type="PROSITE" id="PS00622">
    <property type="entry name" value="HTH_LUXR_1"/>
    <property type="match status" value="1"/>
</dbReference>
<dbReference type="Gene3D" id="1.10.10.10">
    <property type="entry name" value="Winged helix-like DNA-binding domain superfamily/Winged helix DNA-binding domain"/>
    <property type="match status" value="1"/>
</dbReference>
<gene>
    <name evidence="4" type="ORF">SL103_24765</name>
</gene>